<dbReference type="InterPro" id="IPR052963">
    <property type="entry name" value="Pantetheine_PDE"/>
</dbReference>
<dbReference type="NCBIfam" id="TIGR03729">
    <property type="entry name" value="acc_ester"/>
    <property type="match status" value="1"/>
</dbReference>
<gene>
    <name evidence="2" type="ORF">NCTC11085_00865</name>
</gene>
<dbReference type="PANTHER" id="PTHR36492:SF2">
    <property type="entry name" value="[ACYL-CARRIER-PROTEIN] PHOSPHODIESTERASE PPTH"/>
    <property type="match status" value="1"/>
</dbReference>
<proteinExistence type="predicted"/>
<dbReference type="InterPro" id="IPR022302">
    <property type="entry name" value="Phosphoesterase_putative"/>
</dbReference>
<dbReference type="InterPro" id="IPR029052">
    <property type="entry name" value="Metallo-depent_PP-like"/>
</dbReference>
<dbReference type="RefSeq" id="WP_002925258.1">
    <property type="nucleotide sequence ID" value="NZ_CP071430.1"/>
</dbReference>
<dbReference type="Gene3D" id="3.60.21.10">
    <property type="match status" value="1"/>
</dbReference>
<protein>
    <submittedName>
        <fullName evidence="2">Serine/threonine protein phosphatase family protein</fullName>
    </submittedName>
</protein>
<name>A0A2X3V5B1_STRSA</name>
<dbReference type="GO" id="GO:0016787">
    <property type="term" value="F:hydrolase activity"/>
    <property type="evidence" value="ECO:0007669"/>
    <property type="project" value="InterPro"/>
</dbReference>
<dbReference type="InterPro" id="IPR004843">
    <property type="entry name" value="Calcineurin-like_PHP"/>
</dbReference>
<feature type="domain" description="Calcineurin-like phosphoesterase" evidence="1">
    <location>
        <begin position="3"/>
        <end position="207"/>
    </location>
</feature>
<evidence type="ECO:0000313" key="3">
    <source>
        <dbReference type="Proteomes" id="UP000249623"/>
    </source>
</evidence>
<evidence type="ECO:0000259" key="1">
    <source>
        <dbReference type="Pfam" id="PF00149"/>
    </source>
</evidence>
<dbReference type="SUPFAM" id="SSF56300">
    <property type="entry name" value="Metallo-dependent phosphatases"/>
    <property type="match status" value="1"/>
</dbReference>
<dbReference type="Pfam" id="PF00149">
    <property type="entry name" value="Metallophos"/>
    <property type="match status" value="1"/>
</dbReference>
<evidence type="ECO:0000313" key="2">
    <source>
        <dbReference type="EMBL" id="SQF34448.1"/>
    </source>
</evidence>
<dbReference type="Proteomes" id="UP000249623">
    <property type="component" value="Chromosome 1"/>
</dbReference>
<dbReference type="AlphaFoldDB" id="A0A2X3V5B1"/>
<accession>A0A2X3V5B1</accession>
<organism evidence="2 3">
    <name type="scientific">Streptococcus sanguinis</name>
    <dbReference type="NCBI Taxonomy" id="1305"/>
    <lineage>
        <taxon>Bacteria</taxon>
        <taxon>Bacillati</taxon>
        <taxon>Bacillota</taxon>
        <taxon>Bacilli</taxon>
        <taxon>Lactobacillales</taxon>
        <taxon>Streptococcaceae</taxon>
        <taxon>Streptococcus</taxon>
    </lineage>
</organism>
<sequence>MKRIGFISDLHLDSNQFGDFERQTLRQLLKEEEIDHLHIAGDLSNDLTKISLPFIADLKKDFSLSFNLGNHDMLGLSEQEISNYDFQVQQFGRTKLVSFSGWYDYSFVPEKSKEEHLKTKINFWFDRRLERQLDDPSITAQTLQKLEKLLMTLDGPIIVALHFVPHQDFLYDHPYFQRFNAFLGSQAFHRLFVKYRVKEVVFGHLHHRHQSRIIEGVRYHMRPLGYIREWELTRNFFNDFPQYKIPQMYRLHKRYNAVKDLVEFRDYKKKHLAAELRDALTVIEVQ</sequence>
<reference evidence="2 3" key="1">
    <citation type="submission" date="2018-06" db="EMBL/GenBank/DDBJ databases">
        <authorList>
            <consortium name="Pathogen Informatics"/>
            <person name="Doyle S."/>
        </authorList>
    </citation>
    <scope>NUCLEOTIDE SEQUENCE [LARGE SCALE GENOMIC DNA]</scope>
    <source>
        <strain evidence="2 3">NCTC11085</strain>
    </source>
</reference>
<dbReference type="EMBL" id="LS483346">
    <property type="protein sequence ID" value="SQF34448.1"/>
    <property type="molecule type" value="Genomic_DNA"/>
</dbReference>
<dbReference type="PANTHER" id="PTHR36492">
    <property type="match status" value="1"/>
</dbReference>